<gene>
    <name evidence="1" type="ORF">SAMN02746065_101356</name>
</gene>
<dbReference type="OrthoDB" id="5519849at2"/>
<dbReference type="STRING" id="1121400.SAMN02746065_101356"/>
<keyword evidence="2" id="KW-1185">Reference proteome</keyword>
<evidence type="ECO:0000313" key="1">
    <source>
        <dbReference type="EMBL" id="SMC39497.1"/>
    </source>
</evidence>
<proteinExistence type="predicted"/>
<evidence type="ECO:0000313" key="2">
    <source>
        <dbReference type="Proteomes" id="UP000192418"/>
    </source>
</evidence>
<reference evidence="1 2" key="1">
    <citation type="submission" date="2017-04" db="EMBL/GenBank/DDBJ databases">
        <authorList>
            <person name="Afonso C.L."/>
            <person name="Miller P.J."/>
            <person name="Scott M.A."/>
            <person name="Spackman E."/>
            <person name="Goraichik I."/>
            <person name="Dimitrov K.M."/>
            <person name="Suarez D.L."/>
            <person name="Swayne D.E."/>
        </authorList>
    </citation>
    <scope>NUCLEOTIDE SEQUENCE [LARGE SCALE GENOMIC DNA]</scope>
    <source>
        <strain evidence="1 2">DSM 3385</strain>
    </source>
</reference>
<dbReference type="AlphaFoldDB" id="A0A1W1YTG2"/>
<dbReference type="RefSeq" id="WP_084066647.1">
    <property type="nucleotide sequence ID" value="NZ_FWXY01000001.1"/>
</dbReference>
<sequence>MKRIVYKDKLVEITQDTILFRHYYFPLGDKQIDISNIKKLETLKPTLMSGKWRIHGTGDFTTWFPWDSGRPKRDMIFRITLHKGWCRIGFTVEDSAAVTAIFEKWKLISK</sequence>
<dbReference type="Proteomes" id="UP000192418">
    <property type="component" value="Unassembled WGS sequence"/>
</dbReference>
<accession>A0A1W1YTG2</accession>
<dbReference type="EMBL" id="FWXY01000001">
    <property type="protein sequence ID" value="SMC39497.1"/>
    <property type="molecule type" value="Genomic_DNA"/>
</dbReference>
<organism evidence="1 2">
    <name type="scientific">Desulfocicer vacuolatum DSM 3385</name>
    <dbReference type="NCBI Taxonomy" id="1121400"/>
    <lineage>
        <taxon>Bacteria</taxon>
        <taxon>Pseudomonadati</taxon>
        <taxon>Thermodesulfobacteriota</taxon>
        <taxon>Desulfobacteria</taxon>
        <taxon>Desulfobacterales</taxon>
        <taxon>Desulfobacteraceae</taxon>
        <taxon>Desulfocicer</taxon>
    </lineage>
</organism>
<protein>
    <submittedName>
        <fullName evidence="1">Uncharacterized protein</fullName>
    </submittedName>
</protein>
<name>A0A1W1YTG2_9BACT</name>